<dbReference type="EMBL" id="JBHTBU010000001">
    <property type="protein sequence ID" value="MFC7286481.1"/>
    <property type="molecule type" value="Genomic_DNA"/>
</dbReference>
<accession>A0ABW2I685</accession>
<organism evidence="1 2">
    <name type="scientific">Herminiimonas glaciei</name>
    <dbReference type="NCBI Taxonomy" id="523788"/>
    <lineage>
        <taxon>Bacteria</taxon>
        <taxon>Pseudomonadati</taxon>
        <taxon>Pseudomonadota</taxon>
        <taxon>Betaproteobacteria</taxon>
        <taxon>Burkholderiales</taxon>
        <taxon>Oxalobacteraceae</taxon>
        <taxon>Herminiimonas</taxon>
    </lineage>
</organism>
<comment type="caution">
    <text evidence="1">The sequence shown here is derived from an EMBL/GenBank/DDBJ whole genome shotgun (WGS) entry which is preliminary data.</text>
</comment>
<dbReference type="RefSeq" id="WP_382269695.1">
    <property type="nucleotide sequence ID" value="NZ_JBHTBU010000001.1"/>
</dbReference>
<gene>
    <name evidence="1" type="ORF">ACFQPC_00390</name>
</gene>
<proteinExistence type="predicted"/>
<reference evidence="2" key="1">
    <citation type="journal article" date="2019" name="Int. J. Syst. Evol. Microbiol.">
        <title>The Global Catalogue of Microorganisms (GCM) 10K type strain sequencing project: providing services to taxonomists for standard genome sequencing and annotation.</title>
        <authorList>
            <consortium name="The Broad Institute Genomics Platform"/>
            <consortium name="The Broad Institute Genome Sequencing Center for Infectious Disease"/>
            <person name="Wu L."/>
            <person name="Ma J."/>
        </authorList>
    </citation>
    <scope>NUCLEOTIDE SEQUENCE [LARGE SCALE GENOMIC DNA]</scope>
    <source>
        <strain evidence="2">KACC 12508</strain>
    </source>
</reference>
<dbReference type="Proteomes" id="UP001596542">
    <property type="component" value="Unassembled WGS sequence"/>
</dbReference>
<evidence type="ECO:0000313" key="1">
    <source>
        <dbReference type="EMBL" id="MFC7286481.1"/>
    </source>
</evidence>
<evidence type="ECO:0000313" key="2">
    <source>
        <dbReference type="Proteomes" id="UP001596542"/>
    </source>
</evidence>
<sequence length="248" mass="28433">MDDGIIDAEKLHENLIEHVAHRMPYLPYEIATMPLKKFVMASAFLPLNIRLVLGGGSVNLNRKTAAEFYDLRPPQLATVKEVRSFLECSQNEWDWLLKKKYVTLPQAEHNFDADQVMDAKSRLAMFYTFHEMDVRFGVPGLTERLVENKILHDVSGYRNSYYLVDMHDVGQVLDHIRTACIQSGLPKSSDAVRVSETAFAKAHPERAYANLFGRLLDSVIPFAEWRPPYRLNDFWITSNELSLLSSTI</sequence>
<keyword evidence="2" id="KW-1185">Reference proteome</keyword>
<name>A0ABW2I685_9BURK</name>
<protein>
    <submittedName>
        <fullName evidence="1">Uncharacterized protein</fullName>
    </submittedName>
</protein>